<accession>A0A2I1TYH2</accession>
<reference evidence="2 3" key="1">
    <citation type="submission" date="2017-12" db="EMBL/GenBank/DDBJ databases">
        <title>Phylogenetic diversity of female urinary microbiome.</title>
        <authorList>
            <person name="Thomas-White K."/>
            <person name="Wolfe A.J."/>
        </authorList>
    </citation>
    <scope>NUCLEOTIDE SEQUENCE [LARGE SCALE GENOMIC DNA]</scope>
    <source>
        <strain evidence="2 3">UMB0079</strain>
    </source>
</reference>
<evidence type="ECO:0000313" key="2">
    <source>
        <dbReference type="EMBL" id="PKZ98648.1"/>
    </source>
</evidence>
<evidence type="ECO:0000259" key="1">
    <source>
        <dbReference type="Pfam" id="PF13411"/>
    </source>
</evidence>
<organism evidence="2 3">
    <name type="scientific">Streptococcus mitis</name>
    <dbReference type="NCBI Taxonomy" id="28037"/>
    <lineage>
        <taxon>Bacteria</taxon>
        <taxon>Bacillati</taxon>
        <taxon>Bacillota</taxon>
        <taxon>Bacilli</taxon>
        <taxon>Lactobacillales</taxon>
        <taxon>Streptococcaceae</taxon>
        <taxon>Streptococcus</taxon>
        <taxon>Streptococcus mitis group</taxon>
    </lineage>
</organism>
<dbReference type="InterPro" id="IPR000551">
    <property type="entry name" value="MerR-type_HTH_dom"/>
</dbReference>
<dbReference type="Pfam" id="PF13411">
    <property type="entry name" value="MerR_1"/>
    <property type="match status" value="1"/>
</dbReference>
<dbReference type="EMBL" id="PKID01000005">
    <property type="protein sequence ID" value="PKZ98648.1"/>
    <property type="molecule type" value="Genomic_DNA"/>
</dbReference>
<dbReference type="SUPFAM" id="SSF46955">
    <property type="entry name" value="Putative DNA-binding domain"/>
    <property type="match status" value="1"/>
</dbReference>
<feature type="domain" description="HTH merR-type" evidence="1">
    <location>
        <begin position="36"/>
        <end position="78"/>
    </location>
</feature>
<dbReference type="AlphaFoldDB" id="A0A2I1TYH2"/>
<sequence length="87" mass="10183">MSSNNFDLKQIELMLLTVIDLLKHLNSEKNRTGIIYTQKELLDLLSISPNTLRSWENRGLKRLEPPIEGTRTVYYHIDTVLEFLSHN</sequence>
<evidence type="ECO:0000313" key="3">
    <source>
        <dbReference type="Proteomes" id="UP000234902"/>
    </source>
</evidence>
<protein>
    <recommendedName>
        <fullName evidence="1">HTH merR-type domain-containing protein</fullName>
    </recommendedName>
</protein>
<dbReference type="GO" id="GO:0003677">
    <property type="term" value="F:DNA binding"/>
    <property type="evidence" value="ECO:0007669"/>
    <property type="project" value="InterPro"/>
</dbReference>
<dbReference type="RefSeq" id="WP_049538669.1">
    <property type="nucleotide sequence ID" value="NZ_PKID01000005.1"/>
</dbReference>
<dbReference type="InterPro" id="IPR009061">
    <property type="entry name" value="DNA-bd_dom_put_sf"/>
</dbReference>
<comment type="caution">
    <text evidence="2">The sequence shown here is derived from an EMBL/GenBank/DDBJ whole genome shotgun (WGS) entry which is preliminary data.</text>
</comment>
<proteinExistence type="predicted"/>
<gene>
    <name evidence="2" type="ORF">CYK19_05575</name>
</gene>
<dbReference type="GO" id="GO:0006355">
    <property type="term" value="P:regulation of DNA-templated transcription"/>
    <property type="evidence" value="ECO:0007669"/>
    <property type="project" value="InterPro"/>
</dbReference>
<name>A0A2I1TYH2_STRMT</name>
<dbReference type="Proteomes" id="UP000234902">
    <property type="component" value="Unassembled WGS sequence"/>
</dbReference>